<evidence type="ECO:0000313" key="6">
    <source>
        <dbReference type="EMBL" id="QSL66192.1"/>
    </source>
</evidence>
<sequence>MEKEDIFVSAFEQNQLSSFKDVTKEFFEALEDLSLGELVHDSSFSLEDSISALEMMDPKMDNGMEINNETIWDVETELDPYKILGLIDKTFAAEISWQSGYFLSQTVFTNVYIQKLLLERQGILHINDFYLENKKKQTIYKDLMDVVLWPFMIASIKTCGIFCQMFNKGTLYEEEEVYCNSHGLSLLDNIDTAQILDLLKFSINWLDSHSSKFNEKDHKYIEVIHSRLETKISFLRALNSSSAVDSIKDLEYIINKENLIFDFGKEMDIFFSISVQAKLSTTMPPRPIMILPMDIAFNDFKDICQDFRRILLLSITDPSILTPSNILNFLKYFRAKKPPSCIFIRTMLQSLFFSNNNMILNKYPVHQFVMDSISEIYSTKELFNVINESDETHNDSKYCIFNSINNFIRTATPIYINIYRIMCHNLSRQHRNFCKLILDLEFLQTEAQDIDMQLHFHFFEDSIEKQDDIYPYIFSSWCYYEKLQIMILICFLGFELELHSSHELSLIYWYLDYLLKTYQAHLRKISYNVRFSSNKYPTMCFSEKSDTILAAQQIKFDQDWTNGLQLLCNSFYKFFLVLRHFSFICSPNKLQVPKSFMYKQRFKSFLSLKTPKFLDYETFIKDSDMLDISIVELLEILIDNFSKARAIFEMIKDTDPKISSTLLCYDDFQNNVKNIIESCLGNELTCKTILEKALKNDKICNDVFIDIKYNHLWFPIISICHNHET</sequence>
<feature type="domain" description="NAA35-like N-terminal" evidence="4">
    <location>
        <begin position="36"/>
        <end position="196"/>
    </location>
</feature>
<dbReference type="PANTHER" id="PTHR21373">
    <property type="entry name" value="GLUCOSE REPRESSIBLE PROTEIN MAK10"/>
    <property type="match status" value="1"/>
</dbReference>
<keyword evidence="3" id="KW-0963">Cytoplasm</keyword>
<evidence type="ECO:0000313" key="7">
    <source>
        <dbReference type="Proteomes" id="UP000663699"/>
    </source>
</evidence>
<dbReference type="Pfam" id="PF04112">
    <property type="entry name" value="Mak10"/>
    <property type="match status" value="1"/>
</dbReference>
<evidence type="ECO:0000256" key="1">
    <source>
        <dbReference type="ARBA" id="ARBA00004496"/>
    </source>
</evidence>
<evidence type="ECO:0000256" key="3">
    <source>
        <dbReference type="ARBA" id="ARBA00022490"/>
    </source>
</evidence>
<comment type="subcellular location">
    <subcellularLocation>
        <location evidence="1">Cytoplasm</location>
    </subcellularLocation>
</comment>
<name>A0A899G1X9_9ASCO</name>
<dbReference type="AlphaFoldDB" id="A0A899G1X9"/>
<keyword evidence="7" id="KW-1185">Reference proteome</keyword>
<dbReference type="OrthoDB" id="269405at2759"/>
<evidence type="ECO:0000259" key="5">
    <source>
        <dbReference type="Pfam" id="PF25789"/>
    </source>
</evidence>
<protein>
    <submittedName>
        <fullName evidence="6">Uncharacterized protein</fullName>
    </submittedName>
</protein>
<organism evidence="6 7">
    <name type="scientific">Pneumocystis wakefieldiae</name>
    <dbReference type="NCBI Taxonomy" id="38082"/>
    <lineage>
        <taxon>Eukaryota</taxon>
        <taxon>Fungi</taxon>
        <taxon>Dikarya</taxon>
        <taxon>Ascomycota</taxon>
        <taxon>Taphrinomycotina</taxon>
        <taxon>Pneumocystomycetes</taxon>
        <taxon>Pneumocystaceae</taxon>
        <taxon>Pneumocystis</taxon>
    </lineage>
</organism>
<dbReference type="InterPro" id="IPR007244">
    <property type="entry name" value="Naa35_N"/>
</dbReference>
<dbReference type="Proteomes" id="UP000663699">
    <property type="component" value="Chromosome 10"/>
</dbReference>
<accession>A0A899G1X9</accession>
<evidence type="ECO:0000259" key="4">
    <source>
        <dbReference type="Pfam" id="PF04112"/>
    </source>
</evidence>
<dbReference type="Pfam" id="PF25789">
    <property type="entry name" value="TPR_NAA35"/>
    <property type="match status" value="1"/>
</dbReference>
<proteinExistence type="inferred from homology"/>
<feature type="domain" description="NAA35-like TPR repeats" evidence="5">
    <location>
        <begin position="324"/>
        <end position="717"/>
    </location>
</feature>
<dbReference type="PANTHER" id="PTHR21373:SF0">
    <property type="entry name" value="N-ALPHA-ACETYLTRANSFERASE 35, NATC AUXILIARY SUBUNIT"/>
    <property type="match status" value="1"/>
</dbReference>
<dbReference type="InterPro" id="IPR057982">
    <property type="entry name" value="TPR_NAA35"/>
</dbReference>
<gene>
    <name evidence="6" type="ORF">MERGE_000567</name>
</gene>
<dbReference type="GO" id="GO:0031417">
    <property type="term" value="C:NatC complex"/>
    <property type="evidence" value="ECO:0007669"/>
    <property type="project" value="InterPro"/>
</dbReference>
<reference evidence="6" key="1">
    <citation type="submission" date="2020-06" db="EMBL/GenBank/DDBJ databases">
        <title>Genomes of multiple members of Pneumocystis genus reveal paths to human pathogen Pneumocystis jirovecii.</title>
        <authorList>
            <person name="Cisse O.H."/>
            <person name="Ma L."/>
            <person name="Dekker J."/>
            <person name="Khil P."/>
            <person name="Jo J."/>
            <person name="Brenchley J."/>
            <person name="Blair R."/>
            <person name="Pahar B."/>
            <person name="Chabe M."/>
            <person name="Van Rompay K.A."/>
            <person name="Keesler R."/>
            <person name="Sukura A."/>
            <person name="Hirsch V."/>
            <person name="Kutty G."/>
            <person name="Liu Y."/>
            <person name="Peng L."/>
            <person name="Chen J."/>
            <person name="Song J."/>
            <person name="Weissenbacher-Lang C."/>
            <person name="Xu J."/>
            <person name="Upham N.S."/>
            <person name="Stajich J.E."/>
            <person name="Cuomo C.A."/>
            <person name="Cushion M.T."/>
            <person name="Kovacs J.A."/>
        </authorList>
    </citation>
    <scope>NUCLEOTIDE SEQUENCE</scope>
    <source>
        <strain evidence="6">2A</strain>
    </source>
</reference>
<dbReference type="InterPro" id="IPR057983">
    <property type="entry name" value="NAA35-like_N"/>
</dbReference>
<evidence type="ECO:0000256" key="2">
    <source>
        <dbReference type="ARBA" id="ARBA00006289"/>
    </source>
</evidence>
<dbReference type="EMBL" id="CP054541">
    <property type="protein sequence ID" value="QSL66192.1"/>
    <property type="molecule type" value="Genomic_DNA"/>
</dbReference>
<comment type="similarity">
    <text evidence="2">Belongs to the MAK10 family.</text>
</comment>